<evidence type="ECO:0000256" key="1">
    <source>
        <dbReference type="ARBA" id="ARBA00022487"/>
    </source>
</evidence>
<evidence type="ECO:0000256" key="2">
    <source>
        <dbReference type="ARBA" id="ARBA00022729"/>
    </source>
</evidence>
<protein>
    <recommendedName>
        <fullName evidence="4">4-O-methyl-glucuronoyl methylesterase-like domain-containing protein</fullName>
    </recommendedName>
</protein>
<name>A0ABT5C7M7_9BACT</name>
<organism evidence="5 6">
    <name type="scientific">Sorangium atrum</name>
    <dbReference type="NCBI Taxonomy" id="2995308"/>
    <lineage>
        <taxon>Bacteria</taxon>
        <taxon>Pseudomonadati</taxon>
        <taxon>Myxococcota</taxon>
        <taxon>Polyangia</taxon>
        <taxon>Polyangiales</taxon>
        <taxon>Polyangiaceae</taxon>
        <taxon>Sorangium</taxon>
    </lineage>
</organism>
<keyword evidence="2" id="KW-0732">Signal</keyword>
<sequence>MAFRFSGAEMGGGLGQGITEIVDQNTYWFGPLLPEFRNRTERLPSDQHWLPALTAPRLFILCNSLKDQYGRAYAAVQSYLGARPAYDFLGVPEHVGLNFRPGGHGATEEDWNAIFDFADQVLLGKPGTRRFDVIPPRKDTP</sequence>
<feature type="domain" description="4-O-methyl-glucuronoyl methylesterase-like" evidence="4">
    <location>
        <begin position="3"/>
        <end position="90"/>
    </location>
</feature>
<reference evidence="5 6" key="1">
    <citation type="submission" date="2023-01" db="EMBL/GenBank/DDBJ databases">
        <title>Minimal conservation of predation-associated metabolite biosynthetic gene clusters underscores biosynthetic potential of Myxococcota including descriptions for ten novel species: Archangium lansinium sp. nov., Myxococcus landrumus sp. nov., Nannocystis bai.</title>
        <authorList>
            <person name="Ahearne A."/>
            <person name="Stevens C."/>
            <person name="Dowd S."/>
        </authorList>
    </citation>
    <scope>NUCLEOTIDE SEQUENCE [LARGE SCALE GENOMIC DNA]</scope>
    <source>
        <strain evidence="5 6">WIWO2</strain>
    </source>
</reference>
<dbReference type="Proteomes" id="UP001217485">
    <property type="component" value="Unassembled WGS sequence"/>
</dbReference>
<keyword evidence="6" id="KW-1185">Reference proteome</keyword>
<dbReference type="InterPro" id="IPR054579">
    <property type="entry name" value="GCE-like_dom"/>
</dbReference>
<dbReference type="InterPro" id="IPR029058">
    <property type="entry name" value="AB_hydrolase_fold"/>
</dbReference>
<comment type="caution">
    <text evidence="5">The sequence shown here is derived from an EMBL/GenBank/DDBJ whole genome shotgun (WGS) entry which is preliminary data.</text>
</comment>
<proteinExistence type="predicted"/>
<keyword evidence="3" id="KW-0378">Hydrolase</keyword>
<evidence type="ECO:0000313" key="5">
    <source>
        <dbReference type="EMBL" id="MDC0682426.1"/>
    </source>
</evidence>
<evidence type="ECO:0000259" key="4">
    <source>
        <dbReference type="Pfam" id="PF22244"/>
    </source>
</evidence>
<dbReference type="Gene3D" id="3.40.50.1820">
    <property type="entry name" value="alpha/beta hydrolase"/>
    <property type="match status" value="1"/>
</dbReference>
<evidence type="ECO:0000256" key="3">
    <source>
        <dbReference type="ARBA" id="ARBA00022801"/>
    </source>
</evidence>
<dbReference type="Pfam" id="PF22244">
    <property type="entry name" value="GCE_fung"/>
    <property type="match status" value="1"/>
</dbReference>
<keyword evidence="1" id="KW-0719">Serine esterase</keyword>
<accession>A0ABT5C7M7</accession>
<evidence type="ECO:0000313" key="6">
    <source>
        <dbReference type="Proteomes" id="UP001217485"/>
    </source>
</evidence>
<dbReference type="EMBL" id="JAQNDK010000004">
    <property type="protein sequence ID" value="MDC0682426.1"/>
    <property type="molecule type" value="Genomic_DNA"/>
</dbReference>
<gene>
    <name evidence="5" type="ORF">POL72_32150</name>
</gene>